<dbReference type="Pfam" id="PF00126">
    <property type="entry name" value="HTH_1"/>
    <property type="match status" value="1"/>
</dbReference>
<organism evidence="6 7">
    <name type="scientific">Marinobacterium lutimaris</name>
    <dbReference type="NCBI Taxonomy" id="568106"/>
    <lineage>
        <taxon>Bacteria</taxon>
        <taxon>Pseudomonadati</taxon>
        <taxon>Pseudomonadota</taxon>
        <taxon>Gammaproteobacteria</taxon>
        <taxon>Oceanospirillales</taxon>
        <taxon>Oceanospirillaceae</taxon>
        <taxon>Marinobacterium</taxon>
    </lineage>
</organism>
<dbReference type="SUPFAM" id="SSF46785">
    <property type="entry name" value="Winged helix' DNA-binding domain"/>
    <property type="match status" value="1"/>
</dbReference>
<proteinExistence type="inferred from homology"/>
<dbReference type="Gene3D" id="1.10.10.10">
    <property type="entry name" value="Winged helix-like DNA-binding domain superfamily/Winged helix DNA-binding domain"/>
    <property type="match status" value="1"/>
</dbReference>
<dbReference type="RefSeq" id="WP_104001149.1">
    <property type="nucleotide sequence ID" value="NZ_FNVQ01000001.1"/>
</dbReference>
<dbReference type="SUPFAM" id="SSF53850">
    <property type="entry name" value="Periplasmic binding protein-like II"/>
    <property type="match status" value="1"/>
</dbReference>
<evidence type="ECO:0000256" key="4">
    <source>
        <dbReference type="ARBA" id="ARBA00023163"/>
    </source>
</evidence>
<keyword evidence="4" id="KW-0804">Transcription</keyword>
<dbReference type="InterPro" id="IPR005119">
    <property type="entry name" value="LysR_subst-bd"/>
</dbReference>
<reference evidence="6 7" key="1">
    <citation type="submission" date="2016-10" db="EMBL/GenBank/DDBJ databases">
        <authorList>
            <person name="de Groot N.N."/>
        </authorList>
    </citation>
    <scope>NUCLEOTIDE SEQUENCE [LARGE SCALE GENOMIC DNA]</scope>
    <source>
        <strain evidence="6 7">DSM 22012</strain>
    </source>
</reference>
<gene>
    <name evidence="6" type="ORF">SAMN05444390_101121</name>
</gene>
<dbReference type="InterPro" id="IPR036390">
    <property type="entry name" value="WH_DNA-bd_sf"/>
</dbReference>
<feature type="domain" description="HTH lysR-type" evidence="5">
    <location>
        <begin position="1"/>
        <end position="58"/>
    </location>
</feature>
<evidence type="ECO:0000313" key="7">
    <source>
        <dbReference type="Proteomes" id="UP000236745"/>
    </source>
</evidence>
<dbReference type="PROSITE" id="PS50931">
    <property type="entry name" value="HTH_LYSR"/>
    <property type="match status" value="1"/>
</dbReference>
<sequence>MHNPQWLASFAVLAEAGTFTRTAEQLDITQAAVSQHIRRLEQDLGQLVIRHPRQIELTPAGLALLEYINEIAQADKRLQHRLKGENNRTGEVSLISPGSVGLTLYPILLDLQQRNRGLTIRHRFAPDSEVLEAVKQNHYELGIVTLKPDDSRLTASRFSEEPLELIVPANHSVSGWEDLEQLGFIDHPDGQVMADRLLSRRYPEKPGIHAIPRRGFINQISLILEPVARGLGFTVLPRYARQAFSRQSDIEVIEGAPEIKEILWLIHRAEWPLSAHAAWVAEQLREAVAALEQL</sequence>
<dbReference type="InterPro" id="IPR000847">
    <property type="entry name" value="LysR_HTH_N"/>
</dbReference>
<evidence type="ECO:0000259" key="5">
    <source>
        <dbReference type="PROSITE" id="PS50931"/>
    </source>
</evidence>
<dbReference type="PANTHER" id="PTHR30126:SF99">
    <property type="entry name" value="TRANSCRIPTIONAL REGULATOR LYSR FAMILY"/>
    <property type="match status" value="1"/>
</dbReference>
<dbReference type="PRINTS" id="PR00039">
    <property type="entry name" value="HTHLYSR"/>
</dbReference>
<dbReference type="CDD" id="cd05466">
    <property type="entry name" value="PBP2_LTTR_substrate"/>
    <property type="match status" value="1"/>
</dbReference>
<dbReference type="Gene3D" id="3.40.190.290">
    <property type="match status" value="1"/>
</dbReference>
<dbReference type="AlphaFoldDB" id="A0A1H5TMR6"/>
<dbReference type="Proteomes" id="UP000236745">
    <property type="component" value="Unassembled WGS sequence"/>
</dbReference>
<keyword evidence="3" id="KW-0238">DNA-binding</keyword>
<dbReference type="GO" id="GO:0000976">
    <property type="term" value="F:transcription cis-regulatory region binding"/>
    <property type="evidence" value="ECO:0007669"/>
    <property type="project" value="TreeGrafter"/>
</dbReference>
<keyword evidence="2" id="KW-0805">Transcription regulation</keyword>
<keyword evidence="7" id="KW-1185">Reference proteome</keyword>
<evidence type="ECO:0000256" key="3">
    <source>
        <dbReference type="ARBA" id="ARBA00023125"/>
    </source>
</evidence>
<name>A0A1H5TMR6_9GAMM</name>
<accession>A0A1H5TMR6</accession>
<dbReference type="OrthoDB" id="5289754at2"/>
<protein>
    <submittedName>
        <fullName evidence="6">Transcriptional regulator, LysR family</fullName>
    </submittedName>
</protein>
<comment type="similarity">
    <text evidence="1">Belongs to the LysR transcriptional regulatory family.</text>
</comment>
<evidence type="ECO:0000256" key="2">
    <source>
        <dbReference type="ARBA" id="ARBA00023015"/>
    </source>
</evidence>
<dbReference type="GO" id="GO:0003700">
    <property type="term" value="F:DNA-binding transcription factor activity"/>
    <property type="evidence" value="ECO:0007669"/>
    <property type="project" value="InterPro"/>
</dbReference>
<evidence type="ECO:0000256" key="1">
    <source>
        <dbReference type="ARBA" id="ARBA00009437"/>
    </source>
</evidence>
<dbReference type="Pfam" id="PF03466">
    <property type="entry name" value="LysR_substrate"/>
    <property type="match status" value="1"/>
</dbReference>
<evidence type="ECO:0000313" key="6">
    <source>
        <dbReference type="EMBL" id="SEF64059.1"/>
    </source>
</evidence>
<dbReference type="EMBL" id="FNVQ01000001">
    <property type="protein sequence ID" value="SEF64059.1"/>
    <property type="molecule type" value="Genomic_DNA"/>
</dbReference>
<dbReference type="InterPro" id="IPR036388">
    <property type="entry name" value="WH-like_DNA-bd_sf"/>
</dbReference>
<dbReference type="PANTHER" id="PTHR30126">
    <property type="entry name" value="HTH-TYPE TRANSCRIPTIONAL REGULATOR"/>
    <property type="match status" value="1"/>
</dbReference>